<protein>
    <recommendedName>
        <fullName evidence="1">DUF8091 domain-containing protein</fullName>
    </recommendedName>
</protein>
<dbReference type="EMBL" id="QKMR01000014">
    <property type="protein sequence ID" value="PYG87030.1"/>
    <property type="molecule type" value="Genomic_DNA"/>
</dbReference>
<dbReference type="Proteomes" id="UP000248132">
    <property type="component" value="Unassembled WGS sequence"/>
</dbReference>
<feature type="domain" description="DUF8091" evidence="1">
    <location>
        <begin position="29"/>
        <end position="182"/>
    </location>
</feature>
<dbReference type="OrthoDB" id="9778820at2"/>
<gene>
    <name evidence="2" type="ORF">LY28_02413</name>
</gene>
<evidence type="ECO:0000313" key="2">
    <source>
        <dbReference type="EMBL" id="PYG87030.1"/>
    </source>
</evidence>
<comment type="caution">
    <text evidence="2">The sequence shown here is derived from an EMBL/GenBank/DDBJ whole genome shotgun (WGS) entry which is preliminary data.</text>
</comment>
<reference evidence="2 3" key="1">
    <citation type="submission" date="2018-06" db="EMBL/GenBank/DDBJ databases">
        <title>Genomic Encyclopedia of Type Strains, Phase I: the one thousand microbial genomes (KMG-I) project.</title>
        <authorList>
            <person name="Kyrpides N."/>
        </authorList>
    </citation>
    <scope>NUCLEOTIDE SEQUENCE [LARGE SCALE GENOMIC DNA]</scope>
    <source>
        <strain evidence="2 3">DSM 19573</strain>
    </source>
</reference>
<name>A0A318XII0_9FIRM</name>
<dbReference type="AlphaFoldDB" id="A0A318XII0"/>
<proteinExistence type="predicted"/>
<dbReference type="InterPro" id="IPR058404">
    <property type="entry name" value="DUF8091"/>
</dbReference>
<evidence type="ECO:0000313" key="3">
    <source>
        <dbReference type="Proteomes" id="UP000248132"/>
    </source>
</evidence>
<organism evidence="2 3">
    <name type="scientific">Ruminiclostridium sufflavum DSM 19573</name>
    <dbReference type="NCBI Taxonomy" id="1121337"/>
    <lineage>
        <taxon>Bacteria</taxon>
        <taxon>Bacillati</taxon>
        <taxon>Bacillota</taxon>
        <taxon>Clostridia</taxon>
        <taxon>Eubacteriales</taxon>
        <taxon>Oscillospiraceae</taxon>
        <taxon>Ruminiclostridium</taxon>
    </lineage>
</organism>
<keyword evidence="3" id="KW-1185">Reference proteome</keyword>
<sequence>MDKQRFMESCERIINKKREKSGIGTLGEKTLHAVLKDYFEPYTDNQEVKMGAFVADIVCESGIVEIQTGNFNKLRKKLESFLEVSAVTVVYPVPGTKWIVWIDSCTGEVTNKRKSPKKGSFYDAFPELYKIKPFLTHENFKLCIVLIDIVEYRNLDGWSADGKKGSTRCERIPVDLIDELHIENTGDYIRLIPDNMPQSFTSRDFKKLSGLSLKKAQTAINVLQYTGAVKYIGKDGRLHLYEKQSERII</sequence>
<dbReference type="Pfam" id="PF26351">
    <property type="entry name" value="DUF8091"/>
    <property type="match status" value="1"/>
</dbReference>
<dbReference type="RefSeq" id="WP_110462430.1">
    <property type="nucleotide sequence ID" value="NZ_QKMR01000014.1"/>
</dbReference>
<evidence type="ECO:0000259" key="1">
    <source>
        <dbReference type="Pfam" id="PF26351"/>
    </source>
</evidence>
<accession>A0A318XII0</accession>